<reference evidence="2" key="1">
    <citation type="submission" date="2020-10" db="EMBL/GenBank/DDBJ databases">
        <authorList>
            <person name="Gilroy R."/>
        </authorList>
    </citation>
    <scope>NUCLEOTIDE SEQUENCE</scope>
    <source>
        <strain evidence="2">ChiBcec16-1751</strain>
    </source>
</reference>
<evidence type="ECO:0000259" key="1">
    <source>
        <dbReference type="Pfam" id="PF06114"/>
    </source>
</evidence>
<evidence type="ECO:0000313" key="3">
    <source>
        <dbReference type="Proteomes" id="UP000886741"/>
    </source>
</evidence>
<protein>
    <submittedName>
        <fullName evidence="2">ImmA/IrrE family metallo-endopeptidase</fullName>
    </submittedName>
</protein>
<dbReference type="InterPro" id="IPR010359">
    <property type="entry name" value="IrrE_HExxH"/>
</dbReference>
<dbReference type="EMBL" id="DVJJ01000036">
    <property type="protein sequence ID" value="HIS64111.1"/>
    <property type="molecule type" value="Genomic_DNA"/>
</dbReference>
<accession>A0A9D1F997</accession>
<organism evidence="2 3">
    <name type="scientific">Candidatus Avoscillospira avistercoris</name>
    <dbReference type="NCBI Taxonomy" id="2840707"/>
    <lineage>
        <taxon>Bacteria</taxon>
        <taxon>Bacillati</taxon>
        <taxon>Bacillota</taxon>
        <taxon>Clostridia</taxon>
        <taxon>Eubacteriales</taxon>
        <taxon>Oscillospiraceae</taxon>
        <taxon>Oscillospiraceae incertae sedis</taxon>
        <taxon>Candidatus Avoscillospira</taxon>
    </lineage>
</organism>
<dbReference type="AlphaFoldDB" id="A0A9D1F997"/>
<feature type="domain" description="IrrE N-terminal-like" evidence="1">
    <location>
        <begin position="12"/>
        <end position="122"/>
    </location>
</feature>
<proteinExistence type="predicted"/>
<reference evidence="2" key="2">
    <citation type="journal article" date="2021" name="PeerJ">
        <title>Extensive microbial diversity within the chicken gut microbiome revealed by metagenomics and culture.</title>
        <authorList>
            <person name="Gilroy R."/>
            <person name="Ravi A."/>
            <person name="Getino M."/>
            <person name="Pursley I."/>
            <person name="Horton D.L."/>
            <person name="Alikhan N.F."/>
            <person name="Baker D."/>
            <person name="Gharbi K."/>
            <person name="Hall N."/>
            <person name="Watson M."/>
            <person name="Adriaenssens E.M."/>
            <person name="Foster-Nyarko E."/>
            <person name="Jarju S."/>
            <person name="Secka A."/>
            <person name="Antonio M."/>
            <person name="Oren A."/>
            <person name="Chaudhuri R.R."/>
            <person name="La Ragione R."/>
            <person name="Hildebrand F."/>
            <person name="Pallen M.J."/>
        </authorList>
    </citation>
    <scope>NUCLEOTIDE SEQUENCE</scope>
    <source>
        <strain evidence="2">ChiBcec16-1751</strain>
    </source>
</reference>
<comment type="caution">
    <text evidence="2">The sequence shown here is derived from an EMBL/GenBank/DDBJ whole genome shotgun (WGS) entry which is preliminary data.</text>
</comment>
<dbReference type="Pfam" id="PF06114">
    <property type="entry name" value="Peptidase_M78"/>
    <property type="match status" value="1"/>
</dbReference>
<name>A0A9D1F997_9FIRM</name>
<evidence type="ECO:0000313" key="2">
    <source>
        <dbReference type="EMBL" id="HIS64111.1"/>
    </source>
</evidence>
<sequence length="141" mass="16209">MIRPWHIYEEAEEQGIQVHFLRFEEVVAMTVPGHMAIDTEKLATTAEETTVAAHELAHSCTGSYYGADATAEERQKRENAADRYAIRRYLPPEQLQQAVDSGLTECWQLAEYFGFTEDFIRKAICFYRCGNLADEQFLVHD</sequence>
<gene>
    <name evidence="2" type="ORF">IAA83_01910</name>
</gene>
<dbReference type="Proteomes" id="UP000886741">
    <property type="component" value="Unassembled WGS sequence"/>
</dbReference>